<name>A0A517TRT7_9BACT</name>
<dbReference type="KEGG" id="llh:I41_02350"/>
<evidence type="ECO:0000313" key="2">
    <source>
        <dbReference type="Proteomes" id="UP000317909"/>
    </source>
</evidence>
<organism evidence="1 2">
    <name type="scientific">Lacipirellula limnantheis</name>
    <dbReference type="NCBI Taxonomy" id="2528024"/>
    <lineage>
        <taxon>Bacteria</taxon>
        <taxon>Pseudomonadati</taxon>
        <taxon>Planctomycetota</taxon>
        <taxon>Planctomycetia</taxon>
        <taxon>Pirellulales</taxon>
        <taxon>Lacipirellulaceae</taxon>
        <taxon>Lacipirellula</taxon>
    </lineage>
</organism>
<dbReference type="Proteomes" id="UP000317909">
    <property type="component" value="Chromosome"/>
</dbReference>
<sequence length="1376" mass="154708">MRAGPEPGYPPVTRAPAGGRFLHPCLNLAVTSPPPSPDAAAVALLDEAVGYLNFSAGTSDPKFLANLNGLYRVIEAKVPPEEVLPTLARWLTGAVDRLQQEKSAFADSKQARAVIALATNKLPKAYCEFHRDLLHHQHPWELWRPFFIGRACEAILAQGAPWNESSRIIEGAIAHLNDYVGYRPTATLESGAQSEPYPHEFVRPIPLFVRGAGVGAGRYEPIISRALEILREADPEILSRAWFDLDRLEEIALDPRAYDFDHPVNRRPNYHFGQWDTHHISNAGYYSRFVLQQVTLDALLTRCDPQHCPPGIDPADRVDEAAAVLAGTILMASGTSGDSPGRHDSSVTLSTLLPVIAAYRDDFYKQLLASAGGSHGDHLREEAVRTRQPFGGARQHLNHELARRRAIQLQRVHLALLYARMGRTEAALKQANSVRVASARMLTAIYCRLTSGHDALDRDELEPVVEDLEDVEALLHRAIECGALVDPWNIVGFAANFSLFPAMENTVHDWRVDELIELVEQILDLAARAWSEAAAVDNTALETRFSTVLTRLAQWWDRFASFSIEGVKRLVAKEIEVSANLVSGALNAWHKAGAAAGDIAFWRLFVDQFDSSKAFQLVIEALLDHGDVVAARALMMQWVNQRDRTPLEDGDISFHPLAFRWLATVEAQQHEGVDDHWPEVAGFFAYLEANAEEYWQAPTLQVSGGRVGSALLSDDNPFGDAIDDDDGDDFDDDADYEYDFDEEDEFVEAIEGDEDDEEEEDEEGGIFGAAYDDVTFRDTTDDGVEGDIADDGFEPLYSEWEYEADRLEQRLSFMNTVARLWKHAAITWGGEAHRPERREVLDQWLHQAGTNYRQLLELLEAVHRYRFRQPSGSHDSLVEFDRLRTVKDTLIQKIVATCVDTATAARLLMTTREDSSDAEKFGDPIDGVSVALLRAVLAGDPGQVRAVWDEFLIALGPRQLLYVPHTRGGIPRQVVVTRSIQRLLNDLLGWLPRLGLIRETCQLLHLAQELESINPVGAGAVTEFDGLFENGYQAIVRAIVESARDWKMPADAPDDRDPDHMLVDVLQQLTERQLDHWLTHSRTLRLSIVEKLAAPEDWRRFVKFVQRYGSDLFTQKFLSLGNLRGILHQGVGDWLIALSMDDEAVENIRLLREIDEQWPRDDAVELLSIAIEAVVENYRVYRDYNTTTTQSDHGEMLYMFVDFLRQRAAYDRIAWNLKPVVWAHEILVRQGQEAAAEMWRQAFAERTSEAADLHIARLNSLANEYGMQLPTIADRLGERFIRPLVIDRLRAMVEPAMDDGNGHRHSSFDALEHEIAELVSEPHGSGLDVPDWLAALEDEVTEARSKLNHVSSSDRLSRRIGQVRLSWEEILEQLAE</sequence>
<dbReference type="EMBL" id="CP036339">
    <property type="protein sequence ID" value="QDT71080.1"/>
    <property type="molecule type" value="Genomic_DNA"/>
</dbReference>
<accession>A0A517TRT7</accession>
<proteinExistence type="predicted"/>
<gene>
    <name evidence="1" type="ORF">I41_02350</name>
</gene>
<keyword evidence="2" id="KW-1185">Reference proteome</keyword>
<evidence type="ECO:0000313" key="1">
    <source>
        <dbReference type="EMBL" id="QDT71080.1"/>
    </source>
</evidence>
<protein>
    <submittedName>
        <fullName evidence="1">Uncharacterized protein</fullName>
    </submittedName>
</protein>
<reference evidence="1 2" key="1">
    <citation type="submission" date="2019-02" db="EMBL/GenBank/DDBJ databases">
        <title>Deep-cultivation of Planctomycetes and their phenomic and genomic characterization uncovers novel biology.</title>
        <authorList>
            <person name="Wiegand S."/>
            <person name="Jogler M."/>
            <person name="Boedeker C."/>
            <person name="Pinto D."/>
            <person name="Vollmers J."/>
            <person name="Rivas-Marin E."/>
            <person name="Kohn T."/>
            <person name="Peeters S.H."/>
            <person name="Heuer A."/>
            <person name="Rast P."/>
            <person name="Oberbeckmann S."/>
            <person name="Bunk B."/>
            <person name="Jeske O."/>
            <person name="Meyerdierks A."/>
            <person name="Storesund J.E."/>
            <person name="Kallscheuer N."/>
            <person name="Luecker S."/>
            <person name="Lage O.M."/>
            <person name="Pohl T."/>
            <person name="Merkel B.J."/>
            <person name="Hornburger P."/>
            <person name="Mueller R.-W."/>
            <person name="Bruemmer F."/>
            <person name="Labrenz M."/>
            <person name="Spormann A.M."/>
            <person name="Op den Camp H."/>
            <person name="Overmann J."/>
            <person name="Amann R."/>
            <person name="Jetten M.S.M."/>
            <person name="Mascher T."/>
            <person name="Medema M.H."/>
            <person name="Devos D.P."/>
            <person name="Kaster A.-K."/>
            <person name="Ovreas L."/>
            <person name="Rohde M."/>
            <person name="Galperin M.Y."/>
            <person name="Jogler C."/>
        </authorList>
    </citation>
    <scope>NUCLEOTIDE SEQUENCE [LARGE SCALE GENOMIC DNA]</scope>
    <source>
        <strain evidence="1 2">I41</strain>
    </source>
</reference>